<dbReference type="Proteomes" id="UP000199025">
    <property type="component" value="Unassembled WGS sequence"/>
</dbReference>
<dbReference type="RefSeq" id="WP_091504709.1">
    <property type="nucleotide sequence ID" value="NZ_CBDQZW010000007.1"/>
</dbReference>
<accession>A0A1I3MNL9</accession>
<dbReference type="EMBL" id="FORP01000002">
    <property type="protein sequence ID" value="SFI98559.1"/>
    <property type="molecule type" value="Genomic_DNA"/>
</dbReference>
<name>A0A1I3MNL9_9PSEU</name>
<proteinExistence type="predicted"/>
<sequence length="64" mass="7063">MLTTALTGKPKAARRLYIPPDQTAPPVPCEECGYTALHVGRIVEDERVVATILVCTRCRARTPR</sequence>
<reference evidence="1 2" key="1">
    <citation type="submission" date="2016-10" db="EMBL/GenBank/DDBJ databases">
        <authorList>
            <person name="de Groot N.N."/>
        </authorList>
    </citation>
    <scope>NUCLEOTIDE SEQUENCE [LARGE SCALE GENOMIC DNA]</scope>
    <source>
        <strain evidence="1 2">DSM 44468</strain>
    </source>
</reference>
<gene>
    <name evidence="1" type="ORF">SAMN05421835_102409</name>
</gene>
<organism evidence="1 2">
    <name type="scientific">Amycolatopsis sacchari</name>
    <dbReference type="NCBI Taxonomy" id="115433"/>
    <lineage>
        <taxon>Bacteria</taxon>
        <taxon>Bacillati</taxon>
        <taxon>Actinomycetota</taxon>
        <taxon>Actinomycetes</taxon>
        <taxon>Pseudonocardiales</taxon>
        <taxon>Pseudonocardiaceae</taxon>
        <taxon>Amycolatopsis</taxon>
    </lineage>
</organism>
<evidence type="ECO:0000313" key="2">
    <source>
        <dbReference type="Proteomes" id="UP000199025"/>
    </source>
</evidence>
<protein>
    <submittedName>
        <fullName evidence="1">Uncharacterized protein</fullName>
    </submittedName>
</protein>
<keyword evidence="2" id="KW-1185">Reference proteome</keyword>
<dbReference type="AlphaFoldDB" id="A0A1I3MNL9"/>
<evidence type="ECO:0000313" key="1">
    <source>
        <dbReference type="EMBL" id="SFI98559.1"/>
    </source>
</evidence>
<dbReference type="OrthoDB" id="3630149at2"/>